<dbReference type="Pfam" id="PF03732">
    <property type="entry name" value="Retrotrans_gag"/>
    <property type="match status" value="1"/>
</dbReference>
<name>A0A8J5YCS5_9ROSI</name>
<evidence type="ECO:0000313" key="2">
    <source>
        <dbReference type="EMBL" id="KAG8482444.1"/>
    </source>
</evidence>
<gene>
    <name evidence="2" type="ORF">CXB51_024068</name>
</gene>
<dbReference type="EMBL" id="JAHUZN010000009">
    <property type="protein sequence ID" value="KAG8482444.1"/>
    <property type="molecule type" value="Genomic_DNA"/>
</dbReference>
<sequence>MRETLELVEERTDGFDLIEEQLREFVLDFLSSNVEKMNGVLKSTTKKLAEKDDALEVMMLAMKEEITKLKGVYKAALRNEILISRPKQQAMNVPKLENFKGVRSAREVDNFLWEMKQYFQRMSIKDDAIKVNTASIYFTDVALLWWRCRSTDKKRNGNAIGTWKEFQRDLTKQFYIQYVEKEARAKLRCIM</sequence>
<keyword evidence="3" id="KW-1185">Reference proteome</keyword>
<feature type="domain" description="Retrotransposon gag" evidence="1">
    <location>
        <begin position="134"/>
        <end position="190"/>
    </location>
</feature>
<dbReference type="Proteomes" id="UP000701853">
    <property type="component" value="Chromosome 9"/>
</dbReference>
<evidence type="ECO:0000259" key="1">
    <source>
        <dbReference type="Pfam" id="PF03732"/>
    </source>
</evidence>
<evidence type="ECO:0000313" key="3">
    <source>
        <dbReference type="Proteomes" id="UP000701853"/>
    </source>
</evidence>
<dbReference type="AlphaFoldDB" id="A0A8J5YCS5"/>
<reference evidence="2 3" key="1">
    <citation type="journal article" date="2021" name="bioRxiv">
        <title>The Gossypium anomalum genome as a resource for cotton improvement and evolutionary analysis of hybrid incompatibility.</title>
        <authorList>
            <person name="Grover C.E."/>
            <person name="Yuan D."/>
            <person name="Arick M.A."/>
            <person name="Miller E.R."/>
            <person name="Hu G."/>
            <person name="Peterson D.G."/>
            <person name="Wendel J.F."/>
            <person name="Udall J.A."/>
        </authorList>
    </citation>
    <scope>NUCLEOTIDE SEQUENCE [LARGE SCALE GENOMIC DNA]</scope>
    <source>
        <strain evidence="2">JFW-Udall</strain>
        <tissue evidence="2">Leaf</tissue>
    </source>
</reference>
<protein>
    <recommendedName>
        <fullName evidence="1">Retrotransposon gag domain-containing protein</fullName>
    </recommendedName>
</protein>
<accession>A0A8J5YCS5</accession>
<proteinExistence type="predicted"/>
<comment type="caution">
    <text evidence="2">The sequence shown here is derived from an EMBL/GenBank/DDBJ whole genome shotgun (WGS) entry which is preliminary data.</text>
</comment>
<organism evidence="2 3">
    <name type="scientific">Gossypium anomalum</name>
    <dbReference type="NCBI Taxonomy" id="47600"/>
    <lineage>
        <taxon>Eukaryota</taxon>
        <taxon>Viridiplantae</taxon>
        <taxon>Streptophyta</taxon>
        <taxon>Embryophyta</taxon>
        <taxon>Tracheophyta</taxon>
        <taxon>Spermatophyta</taxon>
        <taxon>Magnoliopsida</taxon>
        <taxon>eudicotyledons</taxon>
        <taxon>Gunneridae</taxon>
        <taxon>Pentapetalae</taxon>
        <taxon>rosids</taxon>
        <taxon>malvids</taxon>
        <taxon>Malvales</taxon>
        <taxon>Malvaceae</taxon>
        <taxon>Malvoideae</taxon>
        <taxon>Gossypium</taxon>
    </lineage>
</organism>
<dbReference type="InterPro" id="IPR005162">
    <property type="entry name" value="Retrotrans_gag_dom"/>
</dbReference>
<dbReference type="OrthoDB" id="1000653at2759"/>